<dbReference type="Proteomes" id="UP001519641">
    <property type="component" value="Unassembled WGS sequence"/>
</dbReference>
<dbReference type="InterPro" id="IPR055826">
    <property type="entry name" value="DUF7402"/>
</dbReference>
<dbReference type="Pfam" id="PF24135">
    <property type="entry name" value="DUF7402"/>
    <property type="match status" value="1"/>
</dbReference>
<dbReference type="InterPro" id="IPR008979">
    <property type="entry name" value="Galactose-bd-like_sf"/>
</dbReference>
<evidence type="ECO:0000256" key="1">
    <source>
        <dbReference type="ARBA" id="ARBA00022833"/>
    </source>
</evidence>
<organism evidence="4 5">
    <name type="scientific">Curtobacterium aurantiacum</name>
    <dbReference type="NCBI Taxonomy" id="3236919"/>
    <lineage>
        <taxon>Bacteria</taxon>
        <taxon>Bacillati</taxon>
        <taxon>Actinomycetota</taxon>
        <taxon>Actinomycetes</taxon>
        <taxon>Micrococcales</taxon>
        <taxon>Microbacteriaceae</taxon>
        <taxon>Curtobacterium</taxon>
    </lineage>
</organism>
<sequence>MLVAPNLAVQPAEASADCNVGRVLNVVAHPDDDLLFQGTDLRKDIAAGRCVRSVIITAGDAGRPDWYWQERQVGLMAAYASIAGVAPASTTGSTTVAGRSLHTETLVADPRISLVFMDLPDGNVEGNGFWANGYESLQRLYTGDMDTLHTVADAPHSAAYTLAQLRATLQGIVQDFAPTDIHTLDHEGEYGDGDHSDHHTVAYLTDQVQRQYTGAHHFTGYLGYPIADRPANLTTAQTEAKADAFFTYAAHDSETCASWQACSARPETSWLSRQYTVGSPVPTDPTDPTDPTPTDRDVTASASVTASAENPADGQTAVKAVDGVVSGYPDAPTAEWVAPSGRAGTWIQLGWAGATVLGAVDLADRPNTVDQVLGGTLTFSDGSSVPVPALENGGAVQRITFAARTVTWVRFTVTSVRGGTQNVGLAEIRALSPSSSGGTTPPTPT</sequence>
<dbReference type="Gene3D" id="3.40.50.10320">
    <property type="entry name" value="LmbE-like"/>
    <property type="match status" value="1"/>
</dbReference>
<protein>
    <submittedName>
        <fullName evidence="4">PIG-L family deacetylase</fullName>
    </submittedName>
</protein>
<feature type="compositionally biased region" description="Low complexity" evidence="2">
    <location>
        <begin position="299"/>
        <end position="308"/>
    </location>
</feature>
<dbReference type="InterPro" id="IPR024078">
    <property type="entry name" value="LmbE-like_dom_sf"/>
</dbReference>
<proteinExistence type="predicted"/>
<dbReference type="InterPro" id="IPR003737">
    <property type="entry name" value="GlcNAc_PI_deacetylase-related"/>
</dbReference>
<reference evidence="4 5" key="1">
    <citation type="submission" date="2021-05" db="EMBL/GenBank/DDBJ databases">
        <title>Whole genome sequence of Curtobacterium flaccumfaciens pv. flaccumfaciens strain CFBP 8819.</title>
        <authorList>
            <person name="Osdaghi E."/>
            <person name="Taghouti G."/>
            <person name="Portier P."/>
            <person name="Fazliarab A."/>
            <person name="Taghavi S.M."/>
            <person name="Briand M."/>
            <person name="Le-Saux M."/>
            <person name="Jacques M.-A."/>
        </authorList>
    </citation>
    <scope>NUCLEOTIDE SEQUENCE [LARGE SCALE GENOMIC DNA]</scope>
    <source>
        <strain evidence="4 5">CFBP 8819</strain>
    </source>
</reference>
<dbReference type="RefSeq" id="WP_214545575.1">
    <property type="nucleotide sequence ID" value="NZ_JAHEWS010000043.1"/>
</dbReference>
<accession>A0ABS5VJA0</accession>
<dbReference type="SUPFAM" id="SSF49785">
    <property type="entry name" value="Galactose-binding domain-like"/>
    <property type="match status" value="1"/>
</dbReference>
<comment type="caution">
    <text evidence="4">The sequence shown here is derived from an EMBL/GenBank/DDBJ whole genome shotgun (WGS) entry which is preliminary data.</text>
</comment>
<feature type="region of interest" description="Disordered" evidence="2">
    <location>
        <begin position="275"/>
        <end position="314"/>
    </location>
</feature>
<evidence type="ECO:0000256" key="2">
    <source>
        <dbReference type="SAM" id="MobiDB-lite"/>
    </source>
</evidence>
<feature type="compositionally biased region" description="Pro residues" evidence="2">
    <location>
        <begin position="282"/>
        <end position="291"/>
    </location>
</feature>
<evidence type="ECO:0000259" key="3">
    <source>
        <dbReference type="Pfam" id="PF24135"/>
    </source>
</evidence>
<evidence type="ECO:0000313" key="4">
    <source>
        <dbReference type="EMBL" id="MBT1589564.1"/>
    </source>
</evidence>
<dbReference type="PANTHER" id="PTHR12993:SF23">
    <property type="entry name" value="N-ACETYLGLUCOSAMINYLPHOSPHATIDYLINOSITOL DEACETYLASE"/>
    <property type="match status" value="1"/>
</dbReference>
<evidence type="ECO:0000313" key="5">
    <source>
        <dbReference type="Proteomes" id="UP001519641"/>
    </source>
</evidence>
<dbReference type="PANTHER" id="PTHR12993">
    <property type="entry name" value="N-ACETYLGLUCOSAMINYL-PHOSPHATIDYLINOSITOL DE-N-ACETYLASE-RELATED"/>
    <property type="match status" value="1"/>
</dbReference>
<dbReference type="Pfam" id="PF02585">
    <property type="entry name" value="PIG-L"/>
    <property type="match status" value="1"/>
</dbReference>
<dbReference type="EMBL" id="JAHEWS010000043">
    <property type="protein sequence ID" value="MBT1589564.1"/>
    <property type="molecule type" value="Genomic_DNA"/>
</dbReference>
<name>A0ABS5VJA0_9MICO</name>
<dbReference type="Gene3D" id="2.60.120.260">
    <property type="entry name" value="Galactose-binding domain-like"/>
    <property type="match status" value="1"/>
</dbReference>
<dbReference type="SUPFAM" id="SSF102588">
    <property type="entry name" value="LmbE-like"/>
    <property type="match status" value="1"/>
</dbReference>
<feature type="domain" description="DUF7402" evidence="3">
    <location>
        <begin position="297"/>
        <end position="430"/>
    </location>
</feature>
<feature type="non-terminal residue" evidence="4">
    <location>
        <position position="445"/>
    </location>
</feature>
<gene>
    <name evidence="4" type="ORF">KK097_17260</name>
</gene>
<keyword evidence="5" id="KW-1185">Reference proteome</keyword>
<keyword evidence="1" id="KW-0862">Zinc</keyword>